<reference evidence="1 2" key="1">
    <citation type="submission" date="2018-06" db="EMBL/GenBank/DDBJ databases">
        <authorList>
            <consortium name="Pathogen Informatics"/>
            <person name="Doyle S."/>
        </authorList>
    </citation>
    <scope>NUCLEOTIDE SEQUENCE [LARGE SCALE GENOMIC DNA]</scope>
    <source>
        <strain evidence="2">ATCC 11859 / DSM 33 / NCIB 8841 / NCTC 4822</strain>
    </source>
</reference>
<name>A0A380C102_SPOPA</name>
<evidence type="ECO:0000313" key="1">
    <source>
        <dbReference type="EMBL" id="SUJ10704.1"/>
    </source>
</evidence>
<protein>
    <submittedName>
        <fullName evidence="1">Uncharacterized protein</fullName>
    </submittedName>
</protein>
<dbReference type="EMBL" id="UGYZ01000002">
    <property type="protein sequence ID" value="SUJ10704.1"/>
    <property type="molecule type" value="Genomic_DNA"/>
</dbReference>
<dbReference type="AlphaFoldDB" id="A0A380C102"/>
<organism evidence="1 2">
    <name type="scientific">Sporosarcina pasteurii</name>
    <name type="common">Bacillus pasteurii</name>
    <dbReference type="NCBI Taxonomy" id="1474"/>
    <lineage>
        <taxon>Bacteria</taxon>
        <taxon>Bacillati</taxon>
        <taxon>Bacillota</taxon>
        <taxon>Bacilli</taxon>
        <taxon>Bacillales</taxon>
        <taxon>Caryophanaceae</taxon>
        <taxon>Sporosarcina</taxon>
    </lineage>
</organism>
<keyword evidence="2" id="KW-1185">Reference proteome</keyword>
<accession>A0A380C102</accession>
<dbReference type="OrthoDB" id="2889790at2"/>
<gene>
    <name evidence="1" type="ORF">NCTC4822_02039</name>
</gene>
<proteinExistence type="predicted"/>
<dbReference type="RefSeq" id="WP_115361867.1">
    <property type="nucleotide sequence ID" value="NZ_CP038012.1"/>
</dbReference>
<sequence>MTIEKLIHLPDLSFIRVCNEDYGINRGLYNTIDKFFYERGFERIIDRRKNILYFLDYVQKDADLNNKRPKFGSGGLKIKIEEYLLEIEKNNNHKMWQLAK</sequence>
<dbReference type="Proteomes" id="UP000254519">
    <property type="component" value="Unassembled WGS sequence"/>
</dbReference>
<evidence type="ECO:0000313" key="2">
    <source>
        <dbReference type="Proteomes" id="UP000254519"/>
    </source>
</evidence>